<proteinExistence type="predicted"/>
<comment type="caution">
    <text evidence="2">The sequence shown here is derived from an EMBL/GenBank/DDBJ whole genome shotgun (WGS) entry which is preliminary data.</text>
</comment>
<keyword evidence="2" id="KW-0489">Methyltransferase</keyword>
<dbReference type="Gene3D" id="3.40.50.150">
    <property type="entry name" value="Vaccinia Virus protein VP39"/>
    <property type="match status" value="1"/>
</dbReference>
<protein>
    <submittedName>
        <fullName evidence="2">S-adenosyl-L-methionine-dependent methyltransferase</fullName>
    </submittedName>
</protein>
<keyword evidence="3" id="KW-1185">Reference proteome</keyword>
<keyword evidence="2" id="KW-0808">Transferase</keyword>
<evidence type="ECO:0000313" key="2">
    <source>
        <dbReference type="EMBL" id="KAK8880300.1"/>
    </source>
</evidence>
<dbReference type="GO" id="GO:0008168">
    <property type="term" value="F:methyltransferase activity"/>
    <property type="evidence" value="ECO:0007669"/>
    <property type="project" value="UniProtKB-KW"/>
</dbReference>
<feature type="domain" description="Methyltransferase type 11" evidence="1">
    <location>
        <begin position="50"/>
        <end position="146"/>
    </location>
</feature>
<dbReference type="Proteomes" id="UP001390339">
    <property type="component" value="Unassembled WGS sequence"/>
</dbReference>
<accession>A0ABR2JNL2</accession>
<dbReference type="CDD" id="cd02440">
    <property type="entry name" value="AdoMet_MTases"/>
    <property type="match status" value="1"/>
</dbReference>
<reference evidence="2 3" key="1">
    <citation type="journal article" date="2024" name="IMA Fungus">
        <title>Apiospora arundinis, a panoply of carbohydrate-active enzymes and secondary metabolites.</title>
        <authorList>
            <person name="Sorensen T."/>
            <person name="Petersen C."/>
            <person name="Muurmann A.T."/>
            <person name="Christiansen J.V."/>
            <person name="Brundto M.L."/>
            <person name="Overgaard C.K."/>
            <person name="Boysen A.T."/>
            <person name="Wollenberg R.D."/>
            <person name="Larsen T.O."/>
            <person name="Sorensen J.L."/>
            <person name="Nielsen K.L."/>
            <person name="Sondergaard T.E."/>
        </authorList>
    </citation>
    <scope>NUCLEOTIDE SEQUENCE [LARGE SCALE GENOMIC DNA]</scope>
    <source>
        <strain evidence="2 3">AAU 773</strain>
    </source>
</reference>
<dbReference type="InterPro" id="IPR029063">
    <property type="entry name" value="SAM-dependent_MTases_sf"/>
</dbReference>
<name>A0ABR2JNL2_9PEZI</name>
<dbReference type="Pfam" id="PF08241">
    <property type="entry name" value="Methyltransf_11"/>
    <property type="match status" value="1"/>
</dbReference>
<dbReference type="InterPro" id="IPR013216">
    <property type="entry name" value="Methyltransf_11"/>
</dbReference>
<organism evidence="2 3">
    <name type="scientific">Apiospora arundinis</name>
    <dbReference type="NCBI Taxonomy" id="335852"/>
    <lineage>
        <taxon>Eukaryota</taxon>
        <taxon>Fungi</taxon>
        <taxon>Dikarya</taxon>
        <taxon>Ascomycota</taxon>
        <taxon>Pezizomycotina</taxon>
        <taxon>Sordariomycetes</taxon>
        <taxon>Xylariomycetidae</taxon>
        <taxon>Amphisphaeriales</taxon>
        <taxon>Apiosporaceae</taxon>
        <taxon>Apiospora</taxon>
    </lineage>
</organism>
<sequence>MASPFVPKQAIAFDGALLKELQGDISDKIAMSLLKDLDLSDMPPSSVIHDNGCGYGAVTMAVMASDPPKDVQIHATDVNPIFMAELKTTLTKNPTWPVKTDTMDACALTFPDNTFDLSMTTFVLAGLPDAVGALSHIRRTLKPGGVGVAAVWREIPWHAALVRAHRQTRGTDEPLAPFLVMPNYKKAEVARDAEAAGWGLKNENEVEWTEKAEWVILGADLKRWVTIGWSFFAKPGGEEGWRQRDEDRWDEAVDAVVEELRQGPWHKVEEGVHKIRMVADVAIMRKRG</sequence>
<dbReference type="EMBL" id="JAPCWZ010000001">
    <property type="protein sequence ID" value="KAK8880300.1"/>
    <property type="molecule type" value="Genomic_DNA"/>
</dbReference>
<dbReference type="SUPFAM" id="SSF53335">
    <property type="entry name" value="S-adenosyl-L-methionine-dependent methyltransferases"/>
    <property type="match status" value="1"/>
</dbReference>
<dbReference type="GO" id="GO:0032259">
    <property type="term" value="P:methylation"/>
    <property type="evidence" value="ECO:0007669"/>
    <property type="project" value="UniProtKB-KW"/>
</dbReference>
<gene>
    <name evidence="2" type="ORF">PGQ11_001594</name>
</gene>
<evidence type="ECO:0000259" key="1">
    <source>
        <dbReference type="Pfam" id="PF08241"/>
    </source>
</evidence>
<evidence type="ECO:0000313" key="3">
    <source>
        <dbReference type="Proteomes" id="UP001390339"/>
    </source>
</evidence>